<dbReference type="SUPFAM" id="SSF52172">
    <property type="entry name" value="CheY-like"/>
    <property type="match status" value="2"/>
</dbReference>
<dbReference type="InterPro" id="IPR007891">
    <property type="entry name" value="CHASE3"/>
</dbReference>
<feature type="modified residue" description="4-aspartylphosphate" evidence="7">
    <location>
        <position position="1059"/>
    </location>
</feature>
<dbReference type="InterPro" id="IPR001789">
    <property type="entry name" value="Sig_transdc_resp-reg_receiver"/>
</dbReference>
<dbReference type="SMART" id="SM00388">
    <property type="entry name" value="HisKA"/>
    <property type="match status" value="1"/>
</dbReference>
<dbReference type="Pfam" id="PF00072">
    <property type="entry name" value="Response_reg"/>
    <property type="match status" value="2"/>
</dbReference>
<dbReference type="EC" id="2.7.13.3" evidence="2"/>
<feature type="transmembrane region" description="Helical" evidence="9">
    <location>
        <begin position="9"/>
        <end position="28"/>
    </location>
</feature>
<dbReference type="SMART" id="SM00448">
    <property type="entry name" value="REC"/>
    <property type="match status" value="2"/>
</dbReference>
<sequence length="1127" mass="125876">MKISLVNRLYLGFSLVILLVLLGGFLTWRTFATQTEEAGWVQHTYRVLNNSERVQRLLFDMEAARRGFRSTFEEKYLRPYELALPKVAPAVNDLRTMVEDNPVQVKNLDSLEDEINHLLSFWNELDHTTAQQRFSNNAAITEKETLLMDKVRARMGAVTGEERRLLALRENEKSDSFNRAVKTLLINNAFILLVGFVLMRITYSEFRRRLKAQDALNNKLEEVVELNTAANEKNWLLTGVNNMNESLQDVSNRDELVQKCLQTLTGFADFAAGAFYCYDEIHDDLRLTASVSMPPEIPAIVTMGNGFLGSAASGTTDRVIREVPASYWKLGSASGQAVPGSLVMIPLRIEKELLGVIELASFKQVSPLQLQLLELLEKDISVAVNATNARGKVMRLLQQVQEQREILISQQEELRQSNEELSRQSEVLQASEEELRVQEEEMRQVNIEVIEKNKALEAARGALAAKATELEASSRYKSEFLANMSHELRTPLNSVLILAKMLQENKTKNLTNKQIEYAGIIYKSGSDLLHLINDVLDLSKIEAGKVEMYFEQVSVSQIMEDLVDLFSVQASEKKIKFIRNIADDVPATIYTDKLRLGQVIRNLLSNSFKFTPAGGVVSLSWYKSDTNAISISVTDTGAGIPEDKQELIFNAFHQGDGSTNRKFGGTGLGLSISRELMLLLHGEIRLDNSTAAGSTFTIVIPADGQALPAATAYTAPPEIITDIPAPVVIAEDDRDNIGKKDKLILIIEDDIYFADILRDFARNKGFKTIVAHNGQDGLSYARKYLPSAIILDMNLPVIDGSSILKILKSNQDLSKILVHVVSGTDIQAIREDNIHGYTRKPLELKDLEDVFTNISNRIQARLKKVLLLSSGVLSEDATLETISDERNLETRYDIASNINAAREFLSGRKYDAVIVEIDANLQAGIEQLRALVDIPESGNTPLIVHLDQDITANEEQQLKKYAAAIVRNSAHSTDRLMDELELFLYKLEKKTSVESPPPDSSGDRLAGKRVLLADDDMRNVFSISALMEEQGIEVLTAADGREALEMLQQHPQLDLVLMDIMMPEMDGYEAMKQIRADARFQQLPVIALTAKAMAGDRQKCMEAGASDYIAKPIDNIKLLSLLRVWLS</sequence>
<gene>
    <name evidence="12" type="ORF">KE626_17705</name>
</gene>
<dbReference type="SUPFAM" id="SSF47384">
    <property type="entry name" value="Homodimeric domain of signal transducing histidine kinase"/>
    <property type="match status" value="1"/>
</dbReference>
<evidence type="ECO:0000259" key="11">
    <source>
        <dbReference type="PROSITE" id="PS50110"/>
    </source>
</evidence>
<dbReference type="Pfam" id="PF13185">
    <property type="entry name" value="GAF_2"/>
    <property type="match status" value="1"/>
</dbReference>
<evidence type="ECO:0000259" key="10">
    <source>
        <dbReference type="PROSITE" id="PS50109"/>
    </source>
</evidence>
<dbReference type="PANTHER" id="PTHR45339">
    <property type="entry name" value="HYBRID SIGNAL TRANSDUCTION HISTIDINE KINASE J"/>
    <property type="match status" value="1"/>
</dbReference>
<dbReference type="CDD" id="cd17546">
    <property type="entry name" value="REC_hyHK_CKI1_RcsC-like"/>
    <property type="match status" value="1"/>
</dbReference>
<dbReference type="InterPro" id="IPR003594">
    <property type="entry name" value="HATPase_dom"/>
</dbReference>
<dbReference type="InterPro" id="IPR005467">
    <property type="entry name" value="His_kinase_dom"/>
</dbReference>
<keyword evidence="9" id="KW-1133">Transmembrane helix</keyword>
<keyword evidence="4" id="KW-0808">Transferase</keyword>
<dbReference type="InterPro" id="IPR011006">
    <property type="entry name" value="CheY-like_superfamily"/>
</dbReference>
<feature type="domain" description="Response regulatory" evidence="11">
    <location>
        <begin position="743"/>
        <end position="855"/>
    </location>
</feature>
<evidence type="ECO:0000256" key="4">
    <source>
        <dbReference type="ARBA" id="ARBA00022679"/>
    </source>
</evidence>
<dbReference type="InterPro" id="IPR004358">
    <property type="entry name" value="Sig_transdc_His_kin-like_C"/>
</dbReference>
<keyword evidence="6" id="KW-0902">Two-component regulatory system</keyword>
<dbReference type="SUPFAM" id="SSF55874">
    <property type="entry name" value="ATPase domain of HSP90 chaperone/DNA topoisomerase II/histidine kinase"/>
    <property type="match status" value="1"/>
</dbReference>
<dbReference type="Gene3D" id="3.40.50.2300">
    <property type="match status" value="2"/>
</dbReference>
<evidence type="ECO:0000256" key="1">
    <source>
        <dbReference type="ARBA" id="ARBA00000085"/>
    </source>
</evidence>
<protein>
    <recommendedName>
        <fullName evidence="2">histidine kinase</fullName>
        <ecNumber evidence="2">2.7.13.3</ecNumber>
    </recommendedName>
</protein>
<dbReference type="PROSITE" id="PS50110">
    <property type="entry name" value="RESPONSE_REGULATORY"/>
    <property type="match status" value="2"/>
</dbReference>
<keyword evidence="9" id="KW-0812">Transmembrane</keyword>
<dbReference type="CDD" id="cd00082">
    <property type="entry name" value="HisKA"/>
    <property type="match status" value="1"/>
</dbReference>
<dbReference type="RefSeq" id="WP_211974259.1">
    <property type="nucleotide sequence ID" value="NZ_CBFHAM010000030.1"/>
</dbReference>
<dbReference type="PROSITE" id="PS50109">
    <property type="entry name" value="HIS_KIN"/>
    <property type="match status" value="1"/>
</dbReference>
<dbReference type="CDD" id="cd19410">
    <property type="entry name" value="HK9-like_sensor"/>
    <property type="match status" value="1"/>
</dbReference>
<dbReference type="InterPro" id="IPR003661">
    <property type="entry name" value="HisK_dim/P_dom"/>
</dbReference>
<evidence type="ECO:0000313" key="13">
    <source>
        <dbReference type="Proteomes" id="UP000676386"/>
    </source>
</evidence>
<keyword evidence="8" id="KW-0175">Coiled coil</keyword>
<dbReference type="Gene3D" id="1.10.287.130">
    <property type="match status" value="1"/>
</dbReference>
<dbReference type="InterPro" id="IPR029016">
    <property type="entry name" value="GAF-like_dom_sf"/>
</dbReference>
<dbReference type="SMART" id="SM00387">
    <property type="entry name" value="HATPase_c"/>
    <property type="match status" value="1"/>
</dbReference>
<reference evidence="12 13" key="1">
    <citation type="submission" date="2021-04" db="EMBL/GenBank/DDBJ databases">
        <title>Chitinophaga sp. nov., isolated from the rhizosphere soil.</title>
        <authorList>
            <person name="He S."/>
        </authorList>
    </citation>
    <scope>NUCLEOTIDE SEQUENCE [LARGE SCALE GENOMIC DNA]</scope>
    <source>
        <strain evidence="12 13">2R12</strain>
    </source>
</reference>
<dbReference type="InterPro" id="IPR036890">
    <property type="entry name" value="HATPase_C_sf"/>
</dbReference>
<dbReference type="SUPFAM" id="SSF55781">
    <property type="entry name" value="GAF domain-like"/>
    <property type="match status" value="1"/>
</dbReference>
<proteinExistence type="predicted"/>
<keyword evidence="13" id="KW-1185">Reference proteome</keyword>
<evidence type="ECO:0000256" key="6">
    <source>
        <dbReference type="ARBA" id="ARBA00023012"/>
    </source>
</evidence>
<dbReference type="InterPro" id="IPR003018">
    <property type="entry name" value="GAF"/>
</dbReference>
<keyword evidence="9" id="KW-0472">Membrane</keyword>
<feature type="modified residue" description="4-aspartylphosphate" evidence="7">
    <location>
        <position position="792"/>
    </location>
</feature>
<feature type="coiled-coil region" evidence="8">
    <location>
        <begin position="393"/>
        <end position="448"/>
    </location>
</feature>
<dbReference type="Gene3D" id="3.30.450.40">
    <property type="match status" value="1"/>
</dbReference>
<evidence type="ECO:0000313" key="12">
    <source>
        <dbReference type="EMBL" id="MBS0029163.1"/>
    </source>
</evidence>
<feature type="transmembrane region" description="Helical" evidence="9">
    <location>
        <begin position="184"/>
        <end position="203"/>
    </location>
</feature>
<evidence type="ECO:0000256" key="7">
    <source>
        <dbReference type="PROSITE-ProRule" id="PRU00169"/>
    </source>
</evidence>
<evidence type="ECO:0000256" key="2">
    <source>
        <dbReference type="ARBA" id="ARBA00012438"/>
    </source>
</evidence>
<keyword evidence="5" id="KW-0418">Kinase</keyword>
<dbReference type="EMBL" id="JAGTXB010000008">
    <property type="protein sequence ID" value="MBS0029163.1"/>
    <property type="molecule type" value="Genomic_DNA"/>
</dbReference>
<comment type="caution">
    <text evidence="12">The sequence shown here is derived from an EMBL/GenBank/DDBJ whole genome shotgun (WGS) entry which is preliminary data.</text>
</comment>
<evidence type="ECO:0000256" key="3">
    <source>
        <dbReference type="ARBA" id="ARBA00022553"/>
    </source>
</evidence>
<keyword evidence="3 7" id="KW-0597">Phosphoprotein</keyword>
<dbReference type="CDD" id="cd16922">
    <property type="entry name" value="HATPase_EvgS-ArcB-TorS-like"/>
    <property type="match status" value="1"/>
</dbReference>
<dbReference type="PRINTS" id="PR00344">
    <property type="entry name" value="BCTRLSENSOR"/>
</dbReference>
<evidence type="ECO:0000256" key="5">
    <source>
        <dbReference type="ARBA" id="ARBA00022777"/>
    </source>
</evidence>
<dbReference type="Pfam" id="PF00512">
    <property type="entry name" value="HisKA"/>
    <property type="match status" value="1"/>
</dbReference>
<accession>A0ABS5J1Q1</accession>
<dbReference type="PANTHER" id="PTHR45339:SF1">
    <property type="entry name" value="HYBRID SIGNAL TRANSDUCTION HISTIDINE KINASE J"/>
    <property type="match status" value="1"/>
</dbReference>
<comment type="catalytic activity">
    <reaction evidence="1">
        <text>ATP + protein L-histidine = ADP + protein N-phospho-L-histidine.</text>
        <dbReference type="EC" id="2.7.13.3"/>
    </reaction>
</comment>
<evidence type="ECO:0000256" key="8">
    <source>
        <dbReference type="SAM" id="Coils"/>
    </source>
</evidence>
<dbReference type="Proteomes" id="UP000676386">
    <property type="component" value="Unassembled WGS sequence"/>
</dbReference>
<feature type="domain" description="Histidine kinase" evidence="10">
    <location>
        <begin position="483"/>
        <end position="704"/>
    </location>
</feature>
<dbReference type="InterPro" id="IPR036097">
    <property type="entry name" value="HisK_dim/P_sf"/>
</dbReference>
<dbReference type="Pfam" id="PF02518">
    <property type="entry name" value="HATPase_c"/>
    <property type="match status" value="1"/>
</dbReference>
<dbReference type="Pfam" id="PF05227">
    <property type="entry name" value="CHASE3"/>
    <property type="match status" value="1"/>
</dbReference>
<feature type="domain" description="Response regulatory" evidence="11">
    <location>
        <begin position="1009"/>
        <end position="1126"/>
    </location>
</feature>
<organism evidence="12 13">
    <name type="scientific">Chitinophaga hostae</name>
    <dbReference type="NCBI Taxonomy" id="2831022"/>
    <lineage>
        <taxon>Bacteria</taxon>
        <taxon>Pseudomonadati</taxon>
        <taxon>Bacteroidota</taxon>
        <taxon>Chitinophagia</taxon>
        <taxon>Chitinophagales</taxon>
        <taxon>Chitinophagaceae</taxon>
        <taxon>Chitinophaga</taxon>
    </lineage>
</organism>
<evidence type="ECO:0000256" key="9">
    <source>
        <dbReference type="SAM" id="Phobius"/>
    </source>
</evidence>
<name>A0ABS5J1Q1_9BACT</name>
<dbReference type="Gene3D" id="3.30.565.10">
    <property type="entry name" value="Histidine kinase-like ATPase, C-terminal domain"/>
    <property type="match status" value="1"/>
</dbReference>